<proteinExistence type="predicted"/>
<protein>
    <submittedName>
        <fullName evidence="1">Uncharacterized protein</fullName>
    </submittedName>
</protein>
<keyword evidence="2" id="KW-1185">Reference proteome</keyword>
<dbReference type="Proteomes" id="UP000305233">
    <property type="component" value="Unassembled WGS sequence"/>
</dbReference>
<name>A0A4S5E2L5_9MICC</name>
<evidence type="ECO:0000313" key="1">
    <source>
        <dbReference type="EMBL" id="THJ65590.1"/>
    </source>
</evidence>
<dbReference type="InterPro" id="IPR037185">
    <property type="entry name" value="EmrE-like"/>
</dbReference>
<dbReference type="AlphaFoldDB" id="A0A4S5E2L5"/>
<accession>A0A4S5E2L5</accession>
<reference evidence="1 2" key="1">
    <citation type="submission" date="2019-04" db="EMBL/GenBank/DDBJ databases">
        <authorList>
            <person name="Liu Q."/>
            <person name="Xin Y.-H."/>
        </authorList>
    </citation>
    <scope>NUCLEOTIDE SEQUENCE [LARGE SCALE GENOMIC DNA]</scope>
    <source>
        <strain evidence="1 2">AM23</strain>
    </source>
</reference>
<dbReference type="SUPFAM" id="SSF103481">
    <property type="entry name" value="Multidrug resistance efflux transporter EmrE"/>
    <property type="match status" value="1"/>
</dbReference>
<dbReference type="EMBL" id="SSWH01000010">
    <property type="protein sequence ID" value="THJ65590.1"/>
    <property type="molecule type" value="Genomic_DNA"/>
</dbReference>
<comment type="caution">
    <text evidence="1">The sequence shown here is derived from an EMBL/GenBank/DDBJ whole genome shotgun (WGS) entry which is preliminary data.</text>
</comment>
<evidence type="ECO:0000313" key="2">
    <source>
        <dbReference type="Proteomes" id="UP000305233"/>
    </source>
</evidence>
<dbReference type="RefSeq" id="WP_136455018.1">
    <property type="nucleotide sequence ID" value="NZ_SSWH01000010.1"/>
</dbReference>
<dbReference type="PANTHER" id="PTHR40761">
    <property type="entry name" value="CONSERVED INTEGRAL MEMBRANE ALANINE VALINE AND LEUCINE RICH PROTEIN-RELATED"/>
    <property type="match status" value="1"/>
</dbReference>
<gene>
    <name evidence="1" type="ORF">E8P82_11430</name>
</gene>
<dbReference type="OrthoDB" id="3290813at2"/>
<organism evidence="1 2">
    <name type="scientific">Arthrobacter echini</name>
    <dbReference type="NCBI Taxonomy" id="1529066"/>
    <lineage>
        <taxon>Bacteria</taxon>
        <taxon>Bacillati</taxon>
        <taxon>Actinomycetota</taxon>
        <taxon>Actinomycetes</taxon>
        <taxon>Micrococcales</taxon>
        <taxon>Micrococcaceae</taxon>
        <taxon>Arthrobacter</taxon>
    </lineage>
</organism>
<dbReference type="PANTHER" id="PTHR40761:SF1">
    <property type="entry name" value="CONSERVED INTEGRAL MEMBRANE ALANINE VALINE AND LEUCINE RICH PROTEIN-RELATED"/>
    <property type="match status" value="1"/>
</dbReference>
<sequence length="272" mass="28014">MGVSLAAAVVASVLMGSAAILQSLATRRAVGLLVLKHPLYVAGTVLDLIGWGLSVVAMRHLPLLAVQTILAASLAVTVILAARILRVKPSRSVWVAVIVVCLACGVVVVAAQPGPPAPAPAQFSLVLTFSLILLVAVAALSYRHPRTPVCAVVAGMGYSGAAVAARAIHGSSIDALLKEPLVWLIVGFAIVGAVMFSRALETRADAVNEASAWLWVIEIVVPSIVGVMALGDQVRPGWAIPTVVAMIAAIVATMRISTSNTLLEHLVSPQAS</sequence>